<keyword evidence="1" id="KW-0472">Membrane</keyword>
<keyword evidence="1" id="KW-0812">Transmembrane</keyword>
<keyword evidence="1" id="KW-1133">Transmembrane helix</keyword>
<gene>
    <name evidence="2" type="ORF">SAMN05877753_102716</name>
</gene>
<sequence length="158" mass="17454">MYRKSKGLFALMMGLIISFLLIQPSLANSEAILEKQAEIDQYLFVDHLDEIEEMGIHVTHTSPVDTYVEIGISPYSDEHAEYLTEIFGAEFVKVVEGQQAVTLTTGADTVSPETAINNHTEETSGSTSASVWWFTGIGAVLLAVVLFTVIRRRKQTVS</sequence>
<feature type="transmembrane region" description="Helical" evidence="1">
    <location>
        <begin position="131"/>
        <end position="150"/>
    </location>
</feature>
<dbReference type="EMBL" id="OAOP01000002">
    <property type="protein sequence ID" value="SNX68766.1"/>
    <property type="molecule type" value="Genomic_DNA"/>
</dbReference>
<protein>
    <submittedName>
        <fullName evidence="2">LPXTG-motif cell wall-anchored protein</fullName>
    </submittedName>
</protein>
<evidence type="ECO:0000313" key="3">
    <source>
        <dbReference type="Proteomes" id="UP000219546"/>
    </source>
</evidence>
<organism evidence="2 3">
    <name type="scientific">Bacillus oleivorans</name>
    <dbReference type="NCBI Taxonomy" id="1448271"/>
    <lineage>
        <taxon>Bacteria</taxon>
        <taxon>Bacillati</taxon>
        <taxon>Bacillota</taxon>
        <taxon>Bacilli</taxon>
        <taxon>Bacillales</taxon>
        <taxon>Bacillaceae</taxon>
        <taxon>Bacillus</taxon>
    </lineage>
</organism>
<proteinExistence type="predicted"/>
<name>A0A285CNY0_9BACI</name>
<dbReference type="Proteomes" id="UP000219546">
    <property type="component" value="Unassembled WGS sequence"/>
</dbReference>
<evidence type="ECO:0000313" key="2">
    <source>
        <dbReference type="EMBL" id="SNX68766.1"/>
    </source>
</evidence>
<keyword evidence="3" id="KW-1185">Reference proteome</keyword>
<dbReference type="OrthoDB" id="2067368at2"/>
<dbReference type="RefSeq" id="WP_097157868.1">
    <property type="nucleotide sequence ID" value="NZ_JBEPMQ010000001.1"/>
</dbReference>
<accession>A0A285CNY0</accession>
<dbReference type="AlphaFoldDB" id="A0A285CNY0"/>
<reference evidence="2 3" key="1">
    <citation type="submission" date="2017-08" db="EMBL/GenBank/DDBJ databases">
        <authorList>
            <person name="de Groot N.N."/>
        </authorList>
    </citation>
    <scope>NUCLEOTIDE SEQUENCE [LARGE SCALE GENOMIC DNA]</scope>
    <source>
        <strain evidence="2 3">JC228</strain>
    </source>
</reference>
<evidence type="ECO:0000256" key="1">
    <source>
        <dbReference type="SAM" id="Phobius"/>
    </source>
</evidence>